<feature type="region of interest" description="Disordered" evidence="1">
    <location>
        <begin position="83"/>
        <end position="115"/>
    </location>
</feature>
<dbReference type="EMBL" id="DRSQ01000137">
    <property type="protein sequence ID" value="HHE32306.1"/>
    <property type="molecule type" value="Genomic_DNA"/>
</dbReference>
<dbReference type="InterPro" id="IPR010982">
    <property type="entry name" value="Lambda_DNA-bd_dom_sf"/>
</dbReference>
<evidence type="ECO:0000313" key="3">
    <source>
        <dbReference type="EMBL" id="HHE32306.1"/>
    </source>
</evidence>
<proteinExistence type="predicted"/>
<comment type="caution">
    <text evidence="3">The sequence shown here is derived from an EMBL/GenBank/DDBJ whole genome shotgun (WGS) entry which is preliminary data.</text>
</comment>
<dbReference type="SUPFAM" id="SSF47413">
    <property type="entry name" value="lambda repressor-like DNA-binding domains"/>
    <property type="match status" value="1"/>
</dbReference>
<gene>
    <name evidence="3" type="ORF">ENL07_06685</name>
</gene>
<dbReference type="Gene3D" id="1.10.260.40">
    <property type="entry name" value="lambda repressor-like DNA-binding domains"/>
    <property type="match status" value="1"/>
</dbReference>
<reference evidence="3" key="1">
    <citation type="journal article" date="2020" name="mSystems">
        <title>Genome- and Community-Level Interaction Insights into Carbon Utilization and Element Cycling Functions of Hydrothermarchaeota in Hydrothermal Sediment.</title>
        <authorList>
            <person name="Zhou Z."/>
            <person name="Liu Y."/>
            <person name="Xu W."/>
            <person name="Pan J."/>
            <person name="Luo Z.H."/>
            <person name="Li M."/>
        </authorList>
    </citation>
    <scope>NUCLEOTIDE SEQUENCE [LARGE SCALE GENOMIC DNA]</scope>
    <source>
        <strain evidence="3">HyVt-633</strain>
    </source>
</reference>
<evidence type="ECO:0000259" key="2">
    <source>
        <dbReference type="PROSITE" id="PS50943"/>
    </source>
</evidence>
<evidence type="ECO:0000256" key="1">
    <source>
        <dbReference type="SAM" id="MobiDB-lite"/>
    </source>
</evidence>
<dbReference type="Pfam" id="PF01381">
    <property type="entry name" value="HTH_3"/>
    <property type="match status" value="1"/>
</dbReference>
<dbReference type="PROSITE" id="PS50943">
    <property type="entry name" value="HTH_CROC1"/>
    <property type="match status" value="1"/>
</dbReference>
<dbReference type="InterPro" id="IPR001387">
    <property type="entry name" value="Cro/C1-type_HTH"/>
</dbReference>
<organism evidence="3">
    <name type="scientific">Chlorobaculum parvum</name>
    <dbReference type="NCBI Taxonomy" id="274539"/>
    <lineage>
        <taxon>Bacteria</taxon>
        <taxon>Pseudomonadati</taxon>
        <taxon>Chlorobiota</taxon>
        <taxon>Chlorobiia</taxon>
        <taxon>Chlorobiales</taxon>
        <taxon>Chlorobiaceae</taxon>
        <taxon>Chlorobaculum</taxon>
    </lineage>
</organism>
<sequence length="115" mass="12829">MKIEGTLTDEAILGELGGRLAQRRLELELSQESLAREAGVSKRTVERVEAGASTQMSSMIRVMRVLGLLERLEALIPETGPRPMELLKLKGKARKRASSRKKPTGEQPWTWSEES</sequence>
<feature type="compositionally biased region" description="Basic residues" evidence="1">
    <location>
        <begin position="89"/>
        <end position="102"/>
    </location>
</feature>
<dbReference type="AlphaFoldDB" id="A0A7C5HRS8"/>
<dbReference type="CDD" id="cd00093">
    <property type="entry name" value="HTH_XRE"/>
    <property type="match status" value="1"/>
</dbReference>
<dbReference type="SMART" id="SM00530">
    <property type="entry name" value="HTH_XRE"/>
    <property type="match status" value="1"/>
</dbReference>
<protein>
    <submittedName>
        <fullName evidence="3">Helix-turn-helix domain-containing protein</fullName>
    </submittedName>
</protein>
<accession>A0A7C5HRS8</accession>
<dbReference type="GO" id="GO:0003677">
    <property type="term" value="F:DNA binding"/>
    <property type="evidence" value="ECO:0007669"/>
    <property type="project" value="InterPro"/>
</dbReference>
<dbReference type="Proteomes" id="UP000886058">
    <property type="component" value="Unassembled WGS sequence"/>
</dbReference>
<name>A0A7C5HRS8_9CHLB</name>
<feature type="domain" description="HTH cro/C1-type" evidence="2">
    <location>
        <begin position="20"/>
        <end position="72"/>
    </location>
</feature>